<feature type="compositionally biased region" description="Low complexity" evidence="1">
    <location>
        <begin position="1864"/>
        <end position="1914"/>
    </location>
</feature>
<evidence type="ECO:0000313" key="3">
    <source>
        <dbReference type="EMBL" id="PND36822.1"/>
    </source>
</evidence>
<feature type="compositionally biased region" description="Low complexity" evidence="1">
    <location>
        <begin position="2117"/>
        <end position="2142"/>
    </location>
</feature>
<feature type="compositionally biased region" description="Basic and acidic residues" evidence="1">
    <location>
        <begin position="158"/>
        <end position="168"/>
    </location>
</feature>
<feature type="region of interest" description="Disordered" evidence="1">
    <location>
        <begin position="2115"/>
        <end position="2142"/>
    </location>
</feature>
<gene>
    <name evidence="3" type="ORF">C1O66_04235</name>
</gene>
<feature type="compositionally biased region" description="Gly residues" evidence="1">
    <location>
        <begin position="89"/>
        <end position="101"/>
    </location>
</feature>
<dbReference type="SMART" id="SM00869">
    <property type="entry name" value="Autotransporter"/>
    <property type="match status" value="1"/>
</dbReference>
<dbReference type="PROSITE" id="PS51208">
    <property type="entry name" value="AUTOTRANSPORTER"/>
    <property type="match status" value="1"/>
</dbReference>
<accession>A0A2N8KTT4</accession>
<evidence type="ECO:0000259" key="2">
    <source>
        <dbReference type="PROSITE" id="PS51208"/>
    </source>
</evidence>
<name>A0A2N8KTT4_9BURK</name>
<reference evidence="3 4" key="1">
    <citation type="submission" date="2018-01" db="EMBL/GenBank/DDBJ databases">
        <title>Draft genome sequence of Paucibacter aquatile CR182 isolated from freshwater of the Nakdong River.</title>
        <authorList>
            <person name="Choi A."/>
            <person name="Chung E.J."/>
        </authorList>
    </citation>
    <scope>NUCLEOTIDE SEQUENCE [LARGE SCALE GENOMIC DNA]</scope>
    <source>
        <strain evidence="3 4">CR182</strain>
    </source>
</reference>
<dbReference type="InterPro" id="IPR036709">
    <property type="entry name" value="Autotransporte_beta_dom_sf"/>
</dbReference>
<sequence>MLAQGWGILCLCAPTAAWPQAVTAGPNYYVSDARSGANGTAGKDAVGGGSCVSGPVPGTPGGTGPSIDETIKLGLVSLSYPGTLIGVSSSGGNGGKGGNGDPSGQCGKGDFDGRPGGAGGSVTVFVKPGANPAEAIYSVASTGVVAISHGGSGGDGGDNTRGKDDYKGGDGGAGGAGGNVRLENALSMQVSGGLGAAGLVAQSGGGAGGTGGDAANKANAGSGKSGGTGGDVILRNTGKILTDGGNAMSAQSIGGFGGDGGVNTKSHSGSGGTGGNGGTLAVDNTGALQVGSGSRLGCSDSVTTNCNPAGGFGLAAQSVGGGGGHAGASAGLHILGADGGAAGHAGAVVVNNTGSVSVFSPASTALFAQAIGGGGGSGGMAISSGSKTTAVGGAGGAGGDGGAVTVINWNSLCTGIACNGQDRWTADDSSAGGAIALVAQSIGGGGGVGGFAKAKGKATTIFGNASAMAVGGTGGSGGAGAQVLVTHVGHLGTAEISSPGLLAQSIGGGGGSAGGALAYATALAGDSAAVSHGGAGGGGGNGGNVLVNCNSYSALSSSFSPCAGTPVLTAVRTDFRIATTGLASPGIVAQSIGGGGGAGGYAMSLSGSLIGSQSLGFGGSGGAAGTGGQVFASSNGQSINTSGAQSPGLLAQSIGGGGGSGGSTMDLSLAYTGSSASLGVGGKAGSGQAAGAVAVHNPGGVINTSGEGSQGLVAQSIGGGGGNGGSAITLAASGRYAGSLAVGGDGATGGTGGNVTLVNEDSSSNPTYGRGAITTQGSGASALVAQSIGGGGGHGGFSVALSGAEFVAGAVSVGGSGGSGNHAGTVNVTNKGALTTQGGGAPVLLAQSIGGGGGSGGHAIAGTVAGMGSISIGAGGSGGSGAAASSVQVNSTGAIAAQSSQVGHAPGILAQSIGGGGGQGGFSAAGALSFQGSVALAVGGGGGNAGSAGTVSIDHGASLLTRGAFSPGIQGQSLGGNGGSGGHTLAGALAGGLSLAANLGGGGGKGGTGGDVWLHVHGPEQRLVTEGDQSPGVLGQSLGGSGGTGGWAASASVSMAAAPSVSLGGAGGAGGKAGLVAMTARLPVQTSGHMAPGLAAQSIGGNGGSGGFTAAGSATTIVAMATSIGGTGGTGGQGGTVNIKADAPVLTSGQQSFGLLAQSIGGNGGNGGSALSASASTGNPSMAVSVGAAGAAGATGGSGQNAGNVAVVGRSTVITQGQGAVGVVAQSIGGGGGQGGATAAIAASASGGDPNNKSMAAAVTVGGKGAAGGAGAEAAVRLLDAVQTGVPSRNSASGAAGQGDRAAGVLVQSIGGSGGQGGAASSHAIAGSAAAAVAIGGGGGSGSNAGNALLNFDAQTYLASNADLLKAYGNNPAAALKHYIDWGFGEARPTQSFNAAQYMANYSDLQASFNGDLAAATNHYVSTGVSEGRSASAPAGSTPVALALTDSASAFVDPLIYIASHPDLIRALGNDPLAGLRHYRDWGYGEGRVTSSFNPAQYLANYADLRASFGNDTRAATVHWITTGQAEGRSASAAAGSTPVNKVSLPSVSTFGQQAPAMVAQSIGGGGGQGGAASASAVSNQHAASVAVGGFGAGGGDAGMVVVTPTGALNTTGAQSPGVLAQSIGGGGGHGGSASTSADGSQGAVEAAGVAAYTGLVGSTVGNATVAVAQKFSQDNGAPSSSSAKNDNGVGASLSIGGAGGLGGKGSAVAVDSSALVSTLGDLSAGLYAQSVGGGGGHGGSSTSNAKGGNSAVAVSLGGSGGTGGDAGSVQVRNSGRIGTAGTQSLGVFAQSVGGGGGDGGSVSATSQAGGKAAASLGLGGSGGGGGSGGSVNLINTGSVSTWQGNAGGLFAQSVGGGGGNGGAASTAASVTPAADDGKTSASTGTASSSPNNQSNSASAGSVSGSTPTKGGAAGASTGYAASLALGGAGGKAGHGGSVVVQHSGSVSTGLAVQEGVVHSIAHAPALLAQSVGGGGGQGGSSSSNADAAKSSVAISLGGLGAGGGDGGTVAVHASAGNLSTRGALSSGLIAQSLGGGGGNGGSSTSTASQGSSASVAMGLGGTAGGGGHGGAVTVCGTRQADGSCGTALGSSISTGGVQSHGVFAQSVGGGGGSGGAVSAAATAGDASGSDNSASTGNGSSSTSASSGVAVAAALGGSGGSGGYGGDVRLSIAASVSTLGARSTALFAQSVGGGGGEAGSSSTNASSGAHAVSLALGASGGSGGRGGNVSVDLASSAQLQTRGLMSQGLMAQSVGGGGGVAGSTSATSADAGNSNTSLALGGKAGSGQDGGIVKVNSGGSISTSGWGADGLVAQSVGGGGGTGGAASSSASTGTAAASLALGGQGGASGKGGDVAVTLFSGSVKTEAEAARALLVQSIGGGGGSGGSASSNTGGDNTKSVSLALGGQSGSSGGGQGGTVNVSTNGTVTLATQGHFAAAVMAQSIGGGGGVGGSSQSSSSAKGSSYSLGLNLGGAGGAGGNGGAVTLALRDINSNISTQGLAAFGVMAQSIGGGGGVGGAAAWQQSGSLGSVSISSQLGGSGGDGGDGGGIWLLSDQTLSTAGHLAVGLLAQSVGGGGGVGAAATSSSEGSAFSGSVNLGGSGGKGGAGGTVELALGQRVSTYGNLAHAAVAQSIGGGGGLNLSRASGTILGNSQAKAGARVLLSSSAAVETSGTGAAGLVAQSIGGGGGLSTSFGSATLGGAPGFANGGVVRLCNGLDSAGQCSGDVALTGSIRTHGALGHGLVAQSIGGGGGMVLSPENPLQTTLRSSGAIGSDVTVWTAQAISTQGHGAAGLVAQSIGAGGGLVGDHYWATGTVTHKLSMASSTDVSTGAAVSVDARKGSQAWSTSGMNAPALVAQSIGGGGGYFAHTNLTQASRVDLSFQLGGTDGSSDGGTARVNLGARAISTGDAGSLGVLAQSVAGGGGVFSWVAPTVAAPGSAASTNATLSGQLGQTGSGSRAFDASVSGSPSISTSGLHSAGLVVQSVSNGGGVALAAGRLGQGFSGTMNLGSTATGKNDWKFSGLVTAQLDGGSISTRGDMAPALVAQTVSGGGGLSLALASDAKLGGRPGSPAYPGEDQRSKPAVLVNNRAAISTTGAGSIGIVAQSVGNGGGLAYAYNSATLGAGGSGGHGGTVEVNSYAPIRTSGVNAYGILAQSVGGGGGAVIGVGNALNVTYNKGSGDAGAVTVNVFADISTSGNGAHAIVAQSIAGGGGIVASGTQTTTYKGGSGKSGDVKVNYAAGVKVTVSGRDAHALWGSSSTDPVVEVGEGASLVGGSGVAAMYFEGPINELHNRGQVGSADGHAGRAVQTTGGDIAIHNHGELLGDLHLTEGARNEVHNHSGGKMLHGGTLNLGGSGTLHNQGTIMHGGETGAATRINGHLIQGEGGTLALRMDHASGVADQLHVTGNATLKGRLQPVLQTAHVITPGTHSLGTIFSAGGGLDASALSVTDTAILDFRLHPQDGKLGFSVHADFSPEGMNEDVQRLGDLLASAQSESRDNYRELTARLVTLSSPEALHQVYWDLSGAGATTVATVGTRLSTLFGRLLTDRLGALPAAPSSSQLTRHAWVQALGERHSASYDGAGSADVKAHLGGLAFGLETSLDANTMVGAALASNRSSLEMSHGYQARGPGVQLGAYAVRQADSRWGQLYLTGSLTHSRQTLDTERRFELTGAHHLAQMRTQAWGARIETGLRINPPGWRIAPFAALQLQHFTIHAHDEEASAQPHLALSYQRSAFTQLRSELGTAVEGRMMLPSGASLQLKGRVGWAHETWSEHRMFAAFKTLNGRAFSVNGLMPTPDLAILSGQAELRLSPSLAVEFNLQAEYGRDTRTRAGGVALRYSW</sequence>
<protein>
    <recommendedName>
        <fullName evidence="2">Autotransporter domain-containing protein</fullName>
    </recommendedName>
</protein>
<dbReference type="SUPFAM" id="SSF103515">
    <property type="entry name" value="Autotransporter"/>
    <property type="match status" value="1"/>
</dbReference>
<dbReference type="EMBL" id="POSP01000003">
    <property type="protein sequence ID" value="PND36822.1"/>
    <property type="molecule type" value="Genomic_DNA"/>
</dbReference>
<feature type="region of interest" description="Disordered" evidence="1">
    <location>
        <begin position="148"/>
        <end position="172"/>
    </location>
</feature>
<feature type="region of interest" description="Disordered" evidence="1">
    <location>
        <begin position="1620"/>
        <end position="1640"/>
    </location>
</feature>
<feature type="region of interest" description="Disordered" evidence="1">
    <location>
        <begin position="89"/>
        <end position="114"/>
    </location>
</feature>
<feature type="compositionally biased region" description="Gly residues" evidence="1">
    <location>
        <begin position="2406"/>
        <end position="2417"/>
    </location>
</feature>
<keyword evidence="4" id="KW-1185">Reference proteome</keyword>
<feature type="region of interest" description="Disordered" evidence="1">
    <location>
        <begin position="1861"/>
        <end position="1914"/>
    </location>
</feature>
<dbReference type="InterPro" id="IPR005546">
    <property type="entry name" value="Autotransporte_beta"/>
</dbReference>
<organism evidence="3 4">
    <name type="scientific">Kinneretia aquatilis</name>
    <dbReference type="NCBI Taxonomy" id="2070761"/>
    <lineage>
        <taxon>Bacteria</taxon>
        <taxon>Pseudomonadati</taxon>
        <taxon>Pseudomonadota</taxon>
        <taxon>Betaproteobacteria</taxon>
        <taxon>Burkholderiales</taxon>
        <taxon>Sphaerotilaceae</taxon>
        <taxon>Roseateles</taxon>
    </lineage>
</organism>
<feature type="domain" description="Autotransporter" evidence="2">
    <location>
        <begin position="3560"/>
        <end position="3843"/>
    </location>
</feature>
<dbReference type="Proteomes" id="UP000235916">
    <property type="component" value="Unassembled WGS sequence"/>
</dbReference>
<evidence type="ECO:0000256" key="1">
    <source>
        <dbReference type="SAM" id="MobiDB-lite"/>
    </source>
</evidence>
<evidence type="ECO:0000313" key="4">
    <source>
        <dbReference type="Proteomes" id="UP000235916"/>
    </source>
</evidence>
<feature type="region of interest" description="Disordered" evidence="1">
    <location>
        <begin position="2380"/>
        <end position="2419"/>
    </location>
</feature>
<comment type="caution">
    <text evidence="3">The sequence shown here is derived from an EMBL/GenBank/DDBJ whole genome shotgun (WGS) entry which is preliminary data.</text>
</comment>
<proteinExistence type="predicted"/>